<dbReference type="PANTHER" id="PTHR32089:SF112">
    <property type="entry name" value="LYSOZYME-LIKE PROTEIN-RELATED"/>
    <property type="match status" value="1"/>
</dbReference>
<proteinExistence type="inferred from homology"/>
<dbReference type="Pfam" id="PF00672">
    <property type="entry name" value="HAMP"/>
    <property type="match status" value="1"/>
</dbReference>
<evidence type="ECO:0000313" key="7">
    <source>
        <dbReference type="EMBL" id="BCJ97778.1"/>
    </source>
</evidence>
<keyword evidence="8" id="KW-1185">Reference proteome</keyword>
<evidence type="ECO:0000256" key="3">
    <source>
        <dbReference type="PROSITE-ProRule" id="PRU00284"/>
    </source>
</evidence>
<dbReference type="GO" id="GO:0007165">
    <property type="term" value="P:signal transduction"/>
    <property type="evidence" value="ECO:0007669"/>
    <property type="project" value="UniProtKB-KW"/>
</dbReference>
<feature type="domain" description="HAMP" evidence="6">
    <location>
        <begin position="198"/>
        <end position="250"/>
    </location>
</feature>
<dbReference type="InterPro" id="IPR003660">
    <property type="entry name" value="HAMP_dom"/>
</dbReference>
<keyword evidence="4" id="KW-0472">Membrane</keyword>
<name>A0A7I8DGZ2_9FIRM</name>
<dbReference type="Proteomes" id="UP000515703">
    <property type="component" value="Chromosome"/>
</dbReference>
<comment type="similarity">
    <text evidence="2">Belongs to the methyl-accepting chemotaxis (MCP) protein family.</text>
</comment>
<keyword evidence="4" id="KW-0812">Transmembrane</keyword>
<dbReference type="PROSITE" id="PS50885">
    <property type="entry name" value="HAMP"/>
    <property type="match status" value="1"/>
</dbReference>
<evidence type="ECO:0000256" key="1">
    <source>
        <dbReference type="ARBA" id="ARBA00023224"/>
    </source>
</evidence>
<evidence type="ECO:0000313" key="8">
    <source>
        <dbReference type="Proteomes" id="UP000515703"/>
    </source>
</evidence>
<dbReference type="InterPro" id="IPR004089">
    <property type="entry name" value="MCPsignal_dom"/>
</dbReference>
<dbReference type="RefSeq" id="WP_185258171.1">
    <property type="nucleotide sequence ID" value="NZ_AP023368.1"/>
</dbReference>
<accession>A0A7I8DGZ2</accession>
<dbReference type="Pfam" id="PF00015">
    <property type="entry name" value="MCPsignal"/>
    <property type="match status" value="1"/>
</dbReference>
<evidence type="ECO:0000259" key="6">
    <source>
        <dbReference type="PROSITE" id="PS50885"/>
    </source>
</evidence>
<keyword evidence="1 3" id="KW-0807">Transducer</keyword>
<dbReference type="Gene3D" id="1.10.287.950">
    <property type="entry name" value="Methyl-accepting chemotaxis protein"/>
    <property type="match status" value="1"/>
</dbReference>
<evidence type="ECO:0000256" key="2">
    <source>
        <dbReference type="ARBA" id="ARBA00029447"/>
    </source>
</evidence>
<dbReference type="Gene3D" id="6.10.340.10">
    <property type="match status" value="1"/>
</dbReference>
<dbReference type="PANTHER" id="PTHR32089">
    <property type="entry name" value="METHYL-ACCEPTING CHEMOTAXIS PROTEIN MCPB"/>
    <property type="match status" value="1"/>
</dbReference>
<feature type="transmembrane region" description="Helical" evidence="4">
    <location>
        <begin position="176"/>
        <end position="196"/>
    </location>
</feature>
<dbReference type="AlphaFoldDB" id="A0A7I8DGZ2"/>
<gene>
    <name evidence="7" type="ORF">bsdcttw_08190</name>
</gene>
<dbReference type="SUPFAM" id="SSF58104">
    <property type="entry name" value="Methyl-accepting chemotaxis protein (MCP) signaling domain"/>
    <property type="match status" value="1"/>
</dbReference>
<dbReference type="SMART" id="SM00283">
    <property type="entry name" value="MA"/>
    <property type="match status" value="1"/>
</dbReference>
<sequence>MRLSLRKKISFFIVLLVIICGLSYMAVSFFVMKRAVTVQMKSDGQTLITTIKRELIKNNITDLSDMQKMFKEIKEEGNGNITYISLSNSKAEVFLTDDKIIEDSGNDVDGVSSATVGRTGGKDIKKTSATGSILTMPDGTTVYNISTEFEYNKETCSLNIGISLVSMYSEIQSSSLLMGLVTLIIIVISAGLGILFSNGLLKPVSLISENIKQYAAGDFRKSARIQSKDEIGDISIALDSMRENLVQLVKGIKENSLQVLDNVNELNTSMDENSRLSMEISKVSEELACGAAGLADDSQSGLDNMNVLANKINSLYGHLAATQGSMENIKLVSEQGSLCQKELHNQVDSNGKVIGEIKDKLDELAVKLGTIVNVTSVIKAIADQTNLLAVNARIESARAGEQGRGFGVVAEEIGKLAEQTTHSVLEIDNISKEVKLAFSQTVDIMEKGIQTVSLTNDASREAGESFRSILEAVHSALNQLQVIDSDMKAVHGKKEETVKLIGDISSVAQESSAATEEITASLESQNKGLNNITLSAKELQNISAKLSELIAQFEL</sequence>
<keyword evidence="4" id="KW-1133">Transmembrane helix</keyword>
<protein>
    <submittedName>
        <fullName evidence="7">Methyl-accepting chemotaxis protein</fullName>
    </submittedName>
</protein>
<dbReference type="PROSITE" id="PS50111">
    <property type="entry name" value="CHEMOTAXIS_TRANSDUC_2"/>
    <property type="match status" value="1"/>
</dbReference>
<reference evidence="7 8" key="2">
    <citation type="submission" date="2020-08" db="EMBL/GenBank/DDBJ databases">
        <authorList>
            <person name="Ueki A."/>
            <person name="Tonouchi A."/>
        </authorList>
    </citation>
    <scope>NUCLEOTIDE SEQUENCE [LARGE SCALE GENOMIC DNA]</scope>
    <source>
        <strain evidence="7 8">CTTW</strain>
    </source>
</reference>
<dbReference type="SMART" id="SM00304">
    <property type="entry name" value="HAMP"/>
    <property type="match status" value="1"/>
</dbReference>
<dbReference type="GO" id="GO:0016020">
    <property type="term" value="C:membrane"/>
    <property type="evidence" value="ECO:0007669"/>
    <property type="project" value="InterPro"/>
</dbReference>
<organism evidence="7 8">
    <name type="scientific">Anaerocolumna chitinilytica</name>
    <dbReference type="NCBI Taxonomy" id="1727145"/>
    <lineage>
        <taxon>Bacteria</taxon>
        <taxon>Bacillati</taxon>
        <taxon>Bacillota</taxon>
        <taxon>Clostridia</taxon>
        <taxon>Lachnospirales</taxon>
        <taxon>Lachnospiraceae</taxon>
        <taxon>Anaerocolumna</taxon>
    </lineage>
</organism>
<dbReference type="CDD" id="cd06225">
    <property type="entry name" value="HAMP"/>
    <property type="match status" value="1"/>
</dbReference>
<dbReference type="KEGG" id="acht:bsdcttw_08190"/>
<evidence type="ECO:0000259" key="5">
    <source>
        <dbReference type="PROSITE" id="PS50111"/>
    </source>
</evidence>
<reference evidence="7 8" key="1">
    <citation type="submission" date="2020-08" db="EMBL/GenBank/DDBJ databases">
        <title>Draft genome sequencing of an Anaerocolumna strain isolated from anoxic soil subjected to BSD treatment.</title>
        <authorList>
            <person name="Uek A."/>
            <person name="Tonouchi A."/>
        </authorList>
    </citation>
    <scope>NUCLEOTIDE SEQUENCE [LARGE SCALE GENOMIC DNA]</scope>
    <source>
        <strain evidence="7 8">CTTW</strain>
    </source>
</reference>
<feature type="transmembrane region" description="Helical" evidence="4">
    <location>
        <begin position="12"/>
        <end position="32"/>
    </location>
</feature>
<dbReference type="EMBL" id="AP023368">
    <property type="protein sequence ID" value="BCJ97778.1"/>
    <property type="molecule type" value="Genomic_DNA"/>
</dbReference>
<evidence type="ECO:0000256" key="4">
    <source>
        <dbReference type="SAM" id="Phobius"/>
    </source>
</evidence>
<feature type="domain" description="Methyl-accepting transducer" evidence="5">
    <location>
        <begin position="269"/>
        <end position="526"/>
    </location>
</feature>